<dbReference type="InterPro" id="IPR011014">
    <property type="entry name" value="MscS_channel_TM-2"/>
</dbReference>
<evidence type="ECO:0000256" key="8">
    <source>
        <dbReference type="SAM" id="Phobius"/>
    </source>
</evidence>
<dbReference type="Gene3D" id="3.30.70.100">
    <property type="match status" value="1"/>
</dbReference>
<accession>A0ABU7U4L1</accession>
<feature type="coiled-coil region" evidence="7">
    <location>
        <begin position="59"/>
        <end position="86"/>
    </location>
</feature>
<feature type="transmembrane region" description="Helical" evidence="8">
    <location>
        <begin position="419"/>
        <end position="443"/>
    </location>
</feature>
<evidence type="ECO:0000256" key="2">
    <source>
        <dbReference type="ARBA" id="ARBA00008017"/>
    </source>
</evidence>
<feature type="transmembrane region" description="Helical" evidence="8">
    <location>
        <begin position="271"/>
        <end position="297"/>
    </location>
</feature>
<feature type="domain" description="Mechanosensitive ion channel MscS" evidence="9">
    <location>
        <begin position="632"/>
        <end position="697"/>
    </location>
</feature>
<evidence type="ECO:0000259" key="9">
    <source>
        <dbReference type="Pfam" id="PF00924"/>
    </source>
</evidence>
<feature type="transmembrane region" description="Helical" evidence="8">
    <location>
        <begin position="494"/>
        <end position="520"/>
    </location>
</feature>
<evidence type="ECO:0000256" key="1">
    <source>
        <dbReference type="ARBA" id="ARBA00004651"/>
    </source>
</evidence>
<dbReference type="InterPro" id="IPR023408">
    <property type="entry name" value="MscS_beta-dom_sf"/>
</dbReference>
<keyword evidence="6 8" id="KW-0472">Membrane</keyword>
<sequence length="801" mass="85852">MASHRFSENSTWIRTAKRLCAATLIVMTVTLPRNGVADPADKTSTVMAMPSGFGWSTSAKAINDRIDSLQSEAKRLEKAFSDESAALGSESYASLGDRATSLASNAASLSAQIKSFQTIYESFLETIGNAASEGESTDITAQRKNLKSILADIRSASIQSKLLELQGKQLSANIQRQLSHKQSALLTQKIPSPVTPDYWAGLAGEFSQIRSAFAPGHNGQYAGALHKSWLWLIGLILTGAAAAMASRYSYRYFPRFEDRLINRVGAPPKAAGRPVFLSVMLSGLISAIVATLLWQLLSVGFFRGAGQRIAESLTGSIPLAAFLIGAVPFSLSHLVPTASGETREPHTYRRHVFTITAFLIIQSFLFAVAEENALPFYTRHLLEGVFAIFVTLYLVGLFRQMDGMRTEQSLFFMPSLRGIAVIASIVALVAVLLGYMVFAFFMVSNLVSFGLGCVIVLLLGLTVKELIAWIFGANAPLTRRLSALGVGSRRVEQFGVVLNFVLNVLLVVVLLSIALSGGHFDLGSIGAQLRGLFVGQSFHGFSLSLNTLLVCVASVAIAYYVINYLKRWLEGKLFPLTRLDVGTRSSITNVMTYVLWIAVLLLVLTEAGVAVQNLTWVVSALSVGIGFGLQSIVQNFVSGVILLAERPIRVGDLVEIGGVKGDVKKISVRATEITLGDGSTMIVPNSQFITSNVRNATMGSPISTMTANVTISTNADAAKAQKVLLDMMRERTDILQDPAPGVSIASISETGITLALSAKLLSVRDAGNVTNALMLDAYGNLRREGIPLGQPPAQFGGAAGN</sequence>
<organism evidence="10 11">
    <name type="scientific">Sorlinia euscelidii</name>
    <dbReference type="NCBI Taxonomy" id="3081148"/>
    <lineage>
        <taxon>Bacteria</taxon>
        <taxon>Pseudomonadati</taxon>
        <taxon>Pseudomonadota</taxon>
        <taxon>Alphaproteobacteria</taxon>
        <taxon>Acetobacterales</taxon>
        <taxon>Acetobacteraceae</taxon>
        <taxon>Sorlinia</taxon>
    </lineage>
</organism>
<comment type="caution">
    <text evidence="10">The sequence shown here is derived from an EMBL/GenBank/DDBJ whole genome shotgun (WGS) entry which is preliminary data.</text>
</comment>
<comment type="similarity">
    <text evidence="2">Belongs to the MscS (TC 1.A.23) family.</text>
</comment>
<feature type="transmembrane region" description="Helical" evidence="8">
    <location>
        <begin position="351"/>
        <end position="369"/>
    </location>
</feature>
<feature type="transmembrane region" description="Helical" evidence="8">
    <location>
        <begin position="317"/>
        <end position="339"/>
    </location>
</feature>
<name>A0ABU7U4L1_9PROT</name>
<keyword evidence="3" id="KW-1003">Cell membrane</keyword>
<dbReference type="RefSeq" id="WP_394819889.1">
    <property type="nucleotide sequence ID" value="NZ_JAWJZY010000003.1"/>
</dbReference>
<protein>
    <recommendedName>
        <fullName evidence="9">Mechanosensitive ion channel MscS domain-containing protein</fullName>
    </recommendedName>
</protein>
<dbReference type="SUPFAM" id="SSF82689">
    <property type="entry name" value="Mechanosensitive channel protein MscS (YggB), C-terminal domain"/>
    <property type="match status" value="1"/>
</dbReference>
<evidence type="ECO:0000313" key="10">
    <source>
        <dbReference type="EMBL" id="MEE8659021.1"/>
    </source>
</evidence>
<keyword evidence="5 8" id="KW-1133">Transmembrane helix</keyword>
<feature type="transmembrane region" description="Helical" evidence="8">
    <location>
        <begin position="449"/>
        <end position="473"/>
    </location>
</feature>
<dbReference type="Gene3D" id="1.10.287.1260">
    <property type="match status" value="1"/>
</dbReference>
<evidence type="ECO:0000256" key="7">
    <source>
        <dbReference type="SAM" id="Coils"/>
    </source>
</evidence>
<evidence type="ECO:0000313" key="11">
    <source>
        <dbReference type="Proteomes" id="UP001312908"/>
    </source>
</evidence>
<comment type="subcellular location">
    <subcellularLocation>
        <location evidence="1">Cell membrane</location>
        <topology evidence="1">Multi-pass membrane protein</topology>
    </subcellularLocation>
</comment>
<dbReference type="InterPro" id="IPR006685">
    <property type="entry name" value="MscS_channel_2nd"/>
</dbReference>
<dbReference type="Gene3D" id="2.30.30.60">
    <property type="match status" value="1"/>
</dbReference>
<evidence type="ECO:0000256" key="4">
    <source>
        <dbReference type="ARBA" id="ARBA00022692"/>
    </source>
</evidence>
<gene>
    <name evidence="10" type="ORF">DOFOFD_08350</name>
</gene>
<dbReference type="Pfam" id="PF00924">
    <property type="entry name" value="MS_channel_2nd"/>
    <property type="match status" value="1"/>
</dbReference>
<feature type="transmembrane region" description="Helical" evidence="8">
    <location>
        <begin position="381"/>
        <end position="398"/>
    </location>
</feature>
<keyword evidence="11" id="KW-1185">Reference proteome</keyword>
<dbReference type="EMBL" id="JAWJZY010000003">
    <property type="protein sequence ID" value="MEE8659021.1"/>
    <property type="molecule type" value="Genomic_DNA"/>
</dbReference>
<dbReference type="InterPro" id="IPR052702">
    <property type="entry name" value="MscS-like_channel"/>
</dbReference>
<reference evidence="10 11" key="1">
    <citation type="submission" date="2023-10" db="EMBL/GenBank/DDBJ databases">
        <title>Sorlinia euscelidii gen. nov., sp. nov., an acetic acid bacteria isolated from the gut of Euscelidius variegatus emitter.</title>
        <authorList>
            <person name="Michoud G."/>
            <person name="Marasco R."/>
            <person name="Seferji K."/>
            <person name="Gonella E."/>
            <person name="Garuglieri E."/>
            <person name="Alma A."/>
            <person name="Mapelli F."/>
            <person name="Borin S."/>
            <person name="Daffonchio D."/>
            <person name="Crotti E."/>
        </authorList>
    </citation>
    <scope>NUCLEOTIDE SEQUENCE [LARGE SCALE GENOMIC DNA]</scope>
    <source>
        <strain evidence="10 11">EV16P</strain>
    </source>
</reference>
<dbReference type="PANTHER" id="PTHR30347">
    <property type="entry name" value="POTASSIUM CHANNEL RELATED"/>
    <property type="match status" value="1"/>
</dbReference>
<proteinExistence type="inferred from homology"/>
<dbReference type="Proteomes" id="UP001312908">
    <property type="component" value="Unassembled WGS sequence"/>
</dbReference>
<dbReference type="InterPro" id="IPR010920">
    <property type="entry name" value="LSM_dom_sf"/>
</dbReference>
<feature type="transmembrane region" description="Helical" evidence="8">
    <location>
        <begin position="229"/>
        <end position="250"/>
    </location>
</feature>
<dbReference type="InterPro" id="IPR011066">
    <property type="entry name" value="MscS_channel_C_sf"/>
</dbReference>
<feature type="transmembrane region" description="Helical" evidence="8">
    <location>
        <begin position="586"/>
        <end position="604"/>
    </location>
</feature>
<keyword evidence="7" id="KW-0175">Coiled coil</keyword>
<evidence type="ECO:0000256" key="5">
    <source>
        <dbReference type="ARBA" id="ARBA00022989"/>
    </source>
</evidence>
<feature type="transmembrane region" description="Helical" evidence="8">
    <location>
        <begin position="540"/>
        <end position="565"/>
    </location>
</feature>
<evidence type="ECO:0000256" key="6">
    <source>
        <dbReference type="ARBA" id="ARBA00023136"/>
    </source>
</evidence>
<evidence type="ECO:0000256" key="3">
    <source>
        <dbReference type="ARBA" id="ARBA00022475"/>
    </source>
</evidence>
<feature type="transmembrane region" description="Helical" evidence="8">
    <location>
        <begin position="616"/>
        <end position="643"/>
    </location>
</feature>
<keyword evidence="4 8" id="KW-0812">Transmembrane</keyword>
<dbReference type="SUPFAM" id="SSF50182">
    <property type="entry name" value="Sm-like ribonucleoproteins"/>
    <property type="match status" value="1"/>
</dbReference>
<dbReference type="SUPFAM" id="SSF82861">
    <property type="entry name" value="Mechanosensitive channel protein MscS (YggB), transmembrane region"/>
    <property type="match status" value="1"/>
</dbReference>
<dbReference type="PANTHER" id="PTHR30347:SF9">
    <property type="entry name" value="MINICONDUCTANCE MECHANOSENSITIVE CHANNEL MSCM"/>
    <property type="match status" value="1"/>
</dbReference>